<feature type="compositionally biased region" description="Acidic residues" evidence="8">
    <location>
        <begin position="426"/>
        <end position="440"/>
    </location>
</feature>
<keyword evidence="6 9" id="KW-0472">Membrane</keyword>
<dbReference type="GO" id="GO:0005637">
    <property type="term" value="C:nuclear inner membrane"/>
    <property type="evidence" value="ECO:0007669"/>
    <property type="project" value="UniProtKB-SubCell"/>
</dbReference>
<evidence type="ECO:0000256" key="7">
    <source>
        <dbReference type="ARBA" id="ARBA00023242"/>
    </source>
</evidence>
<keyword evidence="5 9" id="KW-1133">Transmembrane helix</keyword>
<sequence>MLFSSLNFLFKFTVIAEILSLVLTDNVYYMHPDRPPVVYDPVFRPSAEDSLQIFCYEGKPKYVIYLWQSVSLQIDLPSDNYVQYDGYTPEDVKKEYLAHRRSWSLNLFAWKQKHFKLNPFNKSCIGIDSNEKYTVYLNVIRIDYWKICSLILGIILFISGSKLSQNTFFYYLSGVLFGICASFLILIYFISKLLPKKPLMYGALVGGWTVGVYILQILFENMRLIMTSYQSYVTWYAIITGFISFLVCYRLGPVTNKRTQNIIQWTIQFFGLVLIFRSSQFQEAAMGQIVILVIVYNFPKSWVSKSRTYWKRKFPPKIKLLTNDEYYEQGVRHTAKALNELRVYCSSPNCNQWKTALKLQDVKSLRNPSCQILTVPKVKRSEPHLDDITPIMPYPRSKFASFIEGSSHLSDDEILEYETSLHNTELTDDEDENALTDEEY</sequence>
<keyword evidence="12" id="KW-1185">Reference proteome</keyword>
<feature type="transmembrane region" description="Helical" evidence="9">
    <location>
        <begin position="144"/>
        <end position="163"/>
    </location>
</feature>
<comment type="caution">
    <text evidence="11">The sequence shown here is derived from an EMBL/GenBank/DDBJ whole genome shotgun (WGS) entry which is preliminary data.</text>
</comment>
<evidence type="ECO:0000256" key="6">
    <source>
        <dbReference type="ARBA" id="ARBA00023136"/>
    </source>
</evidence>
<dbReference type="Pfam" id="PF10225">
    <property type="entry name" value="NEMP"/>
    <property type="match status" value="1"/>
</dbReference>
<accession>A0AAW1LA79</accession>
<evidence type="ECO:0000256" key="9">
    <source>
        <dbReference type="SAM" id="Phobius"/>
    </source>
</evidence>
<evidence type="ECO:0000256" key="1">
    <source>
        <dbReference type="ARBA" id="ARBA00004575"/>
    </source>
</evidence>
<dbReference type="Proteomes" id="UP001458880">
    <property type="component" value="Unassembled WGS sequence"/>
</dbReference>
<dbReference type="AlphaFoldDB" id="A0AAW1LA79"/>
<dbReference type="PANTHER" id="PTHR13598">
    <property type="entry name" value="AT07567P-RELATED"/>
    <property type="match status" value="1"/>
</dbReference>
<dbReference type="EMBL" id="JASPKY010000142">
    <property type="protein sequence ID" value="KAK9730786.1"/>
    <property type="molecule type" value="Genomic_DNA"/>
</dbReference>
<evidence type="ECO:0000313" key="11">
    <source>
        <dbReference type="EMBL" id="KAK9730786.1"/>
    </source>
</evidence>
<name>A0AAW1LA79_POPJA</name>
<evidence type="ECO:0000256" key="5">
    <source>
        <dbReference type="ARBA" id="ARBA00022989"/>
    </source>
</evidence>
<feature type="transmembrane region" description="Helical" evidence="9">
    <location>
        <begin position="199"/>
        <end position="219"/>
    </location>
</feature>
<organism evidence="11 12">
    <name type="scientific">Popillia japonica</name>
    <name type="common">Japanese beetle</name>
    <dbReference type="NCBI Taxonomy" id="7064"/>
    <lineage>
        <taxon>Eukaryota</taxon>
        <taxon>Metazoa</taxon>
        <taxon>Ecdysozoa</taxon>
        <taxon>Arthropoda</taxon>
        <taxon>Hexapoda</taxon>
        <taxon>Insecta</taxon>
        <taxon>Pterygota</taxon>
        <taxon>Neoptera</taxon>
        <taxon>Endopterygota</taxon>
        <taxon>Coleoptera</taxon>
        <taxon>Polyphaga</taxon>
        <taxon>Scarabaeiformia</taxon>
        <taxon>Scarabaeidae</taxon>
        <taxon>Rutelinae</taxon>
        <taxon>Popillia</taxon>
    </lineage>
</organism>
<feature type="region of interest" description="Disordered" evidence="8">
    <location>
        <begin position="420"/>
        <end position="440"/>
    </location>
</feature>
<evidence type="ECO:0000256" key="3">
    <source>
        <dbReference type="ARBA" id="ARBA00022692"/>
    </source>
</evidence>
<feature type="transmembrane region" description="Helical" evidence="9">
    <location>
        <begin position="285"/>
        <end position="303"/>
    </location>
</feature>
<dbReference type="PANTHER" id="PTHR13598:SF1">
    <property type="entry name" value="AT07567P-RELATED"/>
    <property type="match status" value="1"/>
</dbReference>
<protein>
    <submittedName>
        <fullName evidence="11">NEMP family</fullName>
    </submittedName>
</protein>
<dbReference type="InterPro" id="IPR019358">
    <property type="entry name" value="NEMP_fam"/>
</dbReference>
<evidence type="ECO:0000256" key="4">
    <source>
        <dbReference type="ARBA" id="ARBA00022729"/>
    </source>
</evidence>
<keyword evidence="7" id="KW-0539">Nucleus</keyword>
<gene>
    <name evidence="11" type="ORF">QE152_g14241</name>
</gene>
<feature type="signal peptide" evidence="10">
    <location>
        <begin position="1"/>
        <end position="24"/>
    </location>
</feature>
<feature type="transmembrane region" description="Helical" evidence="9">
    <location>
        <begin position="169"/>
        <end position="190"/>
    </location>
</feature>
<keyword evidence="4 10" id="KW-0732">Signal</keyword>
<reference evidence="11 12" key="1">
    <citation type="journal article" date="2024" name="BMC Genomics">
        <title>De novo assembly and annotation of Popillia japonica's genome with initial clues to its potential as an invasive pest.</title>
        <authorList>
            <person name="Cucini C."/>
            <person name="Boschi S."/>
            <person name="Funari R."/>
            <person name="Cardaioli E."/>
            <person name="Iannotti N."/>
            <person name="Marturano G."/>
            <person name="Paoli F."/>
            <person name="Bruttini M."/>
            <person name="Carapelli A."/>
            <person name="Frati F."/>
            <person name="Nardi F."/>
        </authorList>
    </citation>
    <scope>NUCLEOTIDE SEQUENCE [LARGE SCALE GENOMIC DNA]</scope>
    <source>
        <strain evidence="11">DMR45628</strain>
    </source>
</reference>
<evidence type="ECO:0000256" key="10">
    <source>
        <dbReference type="SAM" id="SignalP"/>
    </source>
</evidence>
<comment type="similarity">
    <text evidence="2">Belongs to the NEMP family.</text>
</comment>
<proteinExistence type="inferred from homology"/>
<evidence type="ECO:0000256" key="8">
    <source>
        <dbReference type="SAM" id="MobiDB-lite"/>
    </source>
</evidence>
<evidence type="ECO:0000313" key="12">
    <source>
        <dbReference type="Proteomes" id="UP001458880"/>
    </source>
</evidence>
<evidence type="ECO:0000256" key="2">
    <source>
        <dbReference type="ARBA" id="ARBA00005748"/>
    </source>
</evidence>
<keyword evidence="3 9" id="KW-0812">Transmembrane</keyword>
<comment type="subcellular location">
    <subcellularLocation>
        <location evidence="1">Nucleus inner membrane</location>
        <topology evidence="1">Multi-pass membrane protein</topology>
        <orientation evidence="1">Nucleoplasmic side</orientation>
    </subcellularLocation>
</comment>
<feature type="chain" id="PRO_5043957200" evidence="10">
    <location>
        <begin position="25"/>
        <end position="440"/>
    </location>
</feature>
<feature type="transmembrane region" description="Helical" evidence="9">
    <location>
        <begin position="231"/>
        <end position="249"/>
    </location>
</feature>